<accession>A0ACC3YHM6</accession>
<dbReference type="Proteomes" id="UP000805649">
    <property type="component" value="Unassembled WGS sequence"/>
</dbReference>
<proteinExistence type="predicted"/>
<sequence>MSVYEVKGKVAIVTGAGSGIGHGLTQLLLEAGCSVIMADLRLRPEAEETLAKYRGPPSPSAGPSAFFQRTDVTNWAQLQLLWDTALQNFGRVDIVASIAGIYEPPSSNFWFPPGISDHSEDPADAALGQYRIIAVNQVAPIRLAQIATDYWTQNKEISGNYVAVASIGAYVHSFETPLYMSSKAGLVSFIKSMGGLKDICGIGYSAVCPGAVLTPIFEPEWNRKVTEEDVSLSSRECAGVIMRVLREPQYGAGSIVETQKVGTKEEFEITARDVPMEALYPRIDGGPNERMIEGARKTAARIMDKGLRAPFEW</sequence>
<reference evidence="1 2" key="1">
    <citation type="journal article" date="2020" name="Phytopathology">
        <title>Genome Sequence Resources of Colletotrichum truncatum, C. plurivorum, C. musicola, and C. sojae: Four Species Pathogenic to Soybean (Glycine max).</title>
        <authorList>
            <person name="Rogerio F."/>
            <person name="Boufleur T.R."/>
            <person name="Ciampi-Guillardi M."/>
            <person name="Sukno S.A."/>
            <person name="Thon M.R."/>
            <person name="Massola Junior N.S."/>
            <person name="Baroncelli R."/>
        </authorList>
    </citation>
    <scope>NUCLEOTIDE SEQUENCE [LARGE SCALE GENOMIC DNA]</scope>
    <source>
        <strain evidence="1 2">CMES1059</strain>
    </source>
</reference>
<comment type="caution">
    <text evidence="1">The sequence shown here is derived from an EMBL/GenBank/DDBJ whole genome shotgun (WGS) entry which is preliminary data.</text>
</comment>
<evidence type="ECO:0000313" key="1">
    <source>
        <dbReference type="EMBL" id="KAL0931405.1"/>
    </source>
</evidence>
<gene>
    <name evidence="1" type="ORF">CTRU02_214140</name>
</gene>
<name>A0ACC3YHM6_COLTU</name>
<evidence type="ECO:0000313" key="2">
    <source>
        <dbReference type="Proteomes" id="UP000805649"/>
    </source>
</evidence>
<keyword evidence="2" id="KW-1185">Reference proteome</keyword>
<organism evidence="1 2">
    <name type="scientific">Colletotrichum truncatum</name>
    <name type="common">Anthracnose fungus</name>
    <name type="synonym">Colletotrichum capsici</name>
    <dbReference type="NCBI Taxonomy" id="5467"/>
    <lineage>
        <taxon>Eukaryota</taxon>
        <taxon>Fungi</taxon>
        <taxon>Dikarya</taxon>
        <taxon>Ascomycota</taxon>
        <taxon>Pezizomycotina</taxon>
        <taxon>Sordariomycetes</taxon>
        <taxon>Hypocreomycetidae</taxon>
        <taxon>Glomerellales</taxon>
        <taxon>Glomerellaceae</taxon>
        <taxon>Colletotrichum</taxon>
        <taxon>Colletotrichum truncatum species complex</taxon>
    </lineage>
</organism>
<dbReference type="EMBL" id="VUJX02000010">
    <property type="protein sequence ID" value="KAL0931405.1"/>
    <property type="molecule type" value="Genomic_DNA"/>
</dbReference>
<protein>
    <submittedName>
        <fullName evidence="1">Uncharacterized protein</fullName>
    </submittedName>
</protein>